<dbReference type="EMBL" id="CP053418">
    <property type="protein sequence ID" value="QJW83349.1"/>
    <property type="molecule type" value="Genomic_DNA"/>
</dbReference>
<feature type="region of interest" description="Disordered" evidence="1">
    <location>
        <begin position="168"/>
        <end position="187"/>
    </location>
</feature>
<protein>
    <submittedName>
        <fullName evidence="2">Uncharacterized protein</fullName>
    </submittedName>
</protein>
<evidence type="ECO:0000313" key="3">
    <source>
        <dbReference type="Proteomes" id="UP000500826"/>
    </source>
</evidence>
<keyword evidence="3" id="KW-1185">Reference proteome</keyword>
<dbReference type="Proteomes" id="UP000500826">
    <property type="component" value="Chromosome"/>
</dbReference>
<gene>
    <name evidence="2" type="ORF">HK414_01360</name>
</gene>
<sequence length="215" mass="24004">MGEELDVIVRDAPQMYTRLAFERMKREFFETVVRGAAQAEDSAALEALLQLRELVERFDSVAARSEKQAAEAAAQKALADPGNPFASHAVPQHLWRYRRAHNLRRHLDERGRGSHGQLAARLARQEKGGTRSQSVVTGWADGSRPIPTELDGEIAQFFDMPAGGLNRALDQDARDQAKQDEQEGRDPALALAFADLQRTLEEIGASHWKPPERSR</sequence>
<accession>A0ABX6NZX8</accession>
<reference evidence="2 3" key="1">
    <citation type="submission" date="2020-05" db="EMBL/GenBank/DDBJ databases">
        <title>Ramlibacter rhizophilus sp. nov., isolated from rhizosphere soil of national flower Mugunghwa from South Korea.</title>
        <authorList>
            <person name="Zheng-Fei Y."/>
            <person name="Huan T."/>
        </authorList>
    </citation>
    <scope>NUCLEOTIDE SEQUENCE [LARGE SCALE GENOMIC DNA]</scope>
    <source>
        <strain evidence="2 3">H242</strain>
    </source>
</reference>
<feature type="region of interest" description="Disordered" evidence="1">
    <location>
        <begin position="125"/>
        <end position="146"/>
    </location>
</feature>
<organism evidence="2 3">
    <name type="scientific">Ramlibacter terrae</name>
    <dbReference type="NCBI Taxonomy" id="2732511"/>
    <lineage>
        <taxon>Bacteria</taxon>
        <taxon>Pseudomonadati</taxon>
        <taxon>Pseudomonadota</taxon>
        <taxon>Betaproteobacteria</taxon>
        <taxon>Burkholderiales</taxon>
        <taxon>Comamonadaceae</taxon>
        <taxon>Ramlibacter</taxon>
    </lineage>
</organism>
<evidence type="ECO:0000256" key="1">
    <source>
        <dbReference type="SAM" id="MobiDB-lite"/>
    </source>
</evidence>
<evidence type="ECO:0000313" key="2">
    <source>
        <dbReference type="EMBL" id="QJW83349.1"/>
    </source>
</evidence>
<name>A0ABX6NZX8_9BURK</name>
<proteinExistence type="predicted"/>
<feature type="compositionally biased region" description="Basic and acidic residues" evidence="1">
    <location>
        <begin position="169"/>
        <end position="186"/>
    </location>
</feature>